<accession>A0A6P6RR95</accession>
<feature type="region of interest" description="Disordered" evidence="1">
    <location>
        <begin position="139"/>
        <end position="228"/>
    </location>
</feature>
<feature type="region of interest" description="Disordered" evidence="1">
    <location>
        <begin position="82"/>
        <end position="109"/>
    </location>
</feature>
<evidence type="ECO:0000313" key="3">
    <source>
        <dbReference type="RefSeq" id="XP_026190079.1"/>
    </source>
</evidence>
<evidence type="ECO:0000313" key="2">
    <source>
        <dbReference type="Proteomes" id="UP000515125"/>
    </source>
</evidence>
<feature type="region of interest" description="Disordered" evidence="1">
    <location>
        <begin position="1"/>
        <end position="23"/>
    </location>
</feature>
<keyword evidence="2" id="KW-1185">Reference proteome</keyword>
<sequence length="323" mass="33584">MPEGSPESSRDSQSLRSKGRAAAHPVAAAAARSLYAVRVTSRRPPALADLVAVSLGSQREKLAERAKTALGAAAFTRSVSIGMQDQRRTAEDDAQASSHEGAAFMPVEEQVQGPAPVFASGNADLERRLLQTFSALSLPSFAPSTTGPPAAAPTVAARASEAPTSVAEGREELPQARQERAGEPAAACSSPTRQHVEDEGTHGERAQPSPGAWSEATDSTGCTDTPDLVRPPAFGSWVHYSLTDVPEEAMTARGMQRACNLLLLQRRHAPEAAPSRSSVGNNSSAASNTGSAAGPPCVSTSFTPGESEEADDPRVCVGPRRRG</sequence>
<feature type="region of interest" description="Disordered" evidence="1">
    <location>
        <begin position="270"/>
        <end position="323"/>
    </location>
</feature>
<dbReference type="OrthoDB" id="348890at2759"/>
<gene>
    <name evidence="3" type="primary">LOC34619929</name>
</gene>
<feature type="compositionally biased region" description="Low complexity" evidence="1">
    <location>
        <begin position="273"/>
        <end position="296"/>
    </location>
</feature>
<organism evidence="2 3">
    <name type="scientific">Cyclospora cayetanensis</name>
    <dbReference type="NCBI Taxonomy" id="88456"/>
    <lineage>
        <taxon>Eukaryota</taxon>
        <taxon>Sar</taxon>
        <taxon>Alveolata</taxon>
        <taxon>Apicomplexa</taxon>
        <taxon>Conoidasida</taxon>
        <taxon>Coccidia</taxon>
        <taxon>Eucoccidiorida</taxon>
        <taxon>Eimeriorina</taxon>
        <taxon>Eimeriidae</taxon>
        <taxon>Cyclospora</taxon>
    </lineage>
</organism>
<name>A0A6P6RR95_9EIME</name>
<evidence type="ECO:0000256" key="1">
    <source>
        <dbReference type="SAM" id="MobiDB-lite"/>
    </source>
</evidence>
<feature type="compositionally biased region" description="Low complexity" evidence="1">
    <location>
        <begin position="139"/>
        <end position="163"/>
    </location>
</feature>
<feature type="compositionally biased region" description="Basic and acidic residues" evidence="1">
    <location>
        <begin position="194"/>
        <end position="205"/>
    </location>
</feature>
<dbReference type="Proteomes" id="UP000515125">
    <property type="component" value="Unplaced"/>
</dbReference>
<proteinExistence type="predicted"/>
<feature type="compositionally biased region" description="Basic and acidic residues" evidence="1">
    <location>
        <begin position="168"/>
        <end position="182"/>
    </location>
</feature>
<reference evidence="3" key="1">
    <citation type="submission" date="2025-08" db="UniProtKB">
        <authorList>
            <consortium name="RefSeq"/>
        </authorList>
    </citation>
    <scope>IDENTIFICATION</scope>
</reference>
<dbReference type="RefSeq" id="XP_026190079.1">
    <property type="nucleotide sequence ID" value="XM_026334294.1"/>
</dbReference>
<dbReference type="GeneID" id="34619929"/>
<dbReference type="AlphaFoldDB" id="A0A6P6RR95"/>
<protein>
    <submittedName>
        <fullName evidence="3">Uncharacterized protein LOC34619929</fullName>
    </submittedName>
</protein>